<keyword evidence="4" id="KW-1185">Reference proteome</keyword>
<sequence>MMAWMKGACLLLYMGALAAAGGAWTGAAAAAVRTGALAVLAAHAVEACVAFRYVRRYRGPVLVSLVLTLLFGLLHVVPLARQCARTVPGQDPRP</sequence>
<evidence type="ECO:0000313" key="4">
    <source>
        <dbReference type="Proteomes" id="UP001165263"/>
    </source>
</evidence>
<feature type="chain" id="PRO_5046939890" description="DUF1145 domain-containing protein" evidence="2">
    <location>
        <begin position="19"/>
        <end position="94"/>
    </location>
</feature>
<feature type="transmembrane region" description="Helical" evidence="1">
    <location>
        <begin position="35"/>
        <end position="54"/>
    </location>
</feature>
<protein>
    <recommendedName>
        <fullName evidence="5">DUF1145 domain-containing protein</fullName>
    </recommendedName>
</protein>
<evidence type="ECO:0000256" key="1">
    <source>
        <dbReference type="SAM" id="Phobius"/>
    </source>
</evidence>
<proteinExistence type="predicted"/>
<evidence type="ECO:0000313" key="3">
    <source>
        <dbReference type="EMBL" id="MCS0630518.1"/>
    </source>
</evidence>
<dbReference type="Proteomes" id="UP001165263">
    <property type="component" value="Unassembled WGS sequence"/>
</dbReference>
<organism evidence="3 4">
    <name type="scientific">Telluria mixta</name>
    <dbReference type="NCBI Taxonomy" id="34071"/>
    <lineage>
        <taxon>Bacteria</taxon>
        <taxon>Pseudomonadati</taxon>
        <taxon>Pseudomonadota</taxon>
        <taxon>Betaproteobacteria</taxon>
        <taxon>Burkholderiales</taxon>
        <taxon>Oxalobacteraceae</taxon>
        <taxon>Telluria group</taxon>
        <taxon>Telluria</taxon>
    </lineage>
</organism>
<accession>A0ABT2BZF4</accession>
<evidence type="ECO:0008006" key="5">
    <source>
        <dbReference type="Google" id="ProtNLM"/>
    </source>
</evidence>
<keyword evidence="1" id="KW-1133">Transmembrane helix</keyword>
<keyword evidence="1" id="KW-0472">Membrane</keyword>
<feature type="signal peptide" evidence="2">
    <location>
        <begin position="1"/>
        <end position="18"/>
    </location>
</feature>
<feature type="transmembrane region" description="Helical" evidence="1">
    <location>
        <begin position="61"/>
        <end position="80"/>
    </location>
</feature>
<evidence type="ECO:0000256" key="2">
    <source>
        <dbReference type="SAM" id="SignalP"/>
    </source>
</evidence>
<keyword evidence="1" id="KW-0812">Transmembrane</keyword>
<reference evidence="3" key="1">
    <citation type="submission" date="2022-08" db="EMBL/GenBank/DDBJ databases">
        <title>Reclassification of Massilia species as members of the genera Telluria, Duganella, Pseudoduganella, Mokoshia gen. nov. and Zemynaea gen. nov. using orthogonal and non-orthogonal genome-based approaches.</title>
        <authorList>
            <person name="Bowman J.P."/>
        </authorList>
    </citation>
    <scope>NUCLEOTIDE SEQUENCE</scope>
    <source>
        <strain evidence="3">LMG 11547</strain>
    </source>
</reference>
<dbReference type="EMBL" id="JANUHC010000004">
    <property type="protein sequence ID" value="MCS0630518.1"/>
    <property type="molecule type" value="Genomic_DNA"/>
</dbReference>
<dbReference type="RefSeq" id="WP_259449621.1">
    <property type="nucleotide sequence ID" value="NZ_CP119520.1"/>
</dbReference>
<comment type="caution">
    <text evidence="3">The sequence shown here is derived from an EMBL/GenBank/DDBJ whole genome shotgun (WGS) entry which is preliminary data.</text>
</comment>
<keyword evidence="2" id="KW-0732">Signal</keyword>
<name>A0ABT2BZF4_9BURK</name>
<gene>
    <name evidence="3" type="ORF">NX786_14355</name>
</gene>